<protein>
    <submittedName>
        <fullName evidence="12">Thiol reductant ABC exporter subunit CydD</fullName>
    </submittedName>
</protein>
<keyword evidence="13" id="KW-1185">Reference proteome</keyword>
<evidence type="ECO:0000256" key="2">
    <source>
        <dbReference type="ARBA" id="ARBA00005417"/>
    </source>
</evidence>
<dbReference type="RefSeq" id="WP_250945843.1">
    <property type="nucleotide sequence ID" value="NZ_JAMQAY010000006.1"/>
</dbReference>
<dbReference type="PROSITE" id="PS00211">
    <property type="entry name" value="ABC_TRANSPORTER_1"/>
    <property type="match status" value="1"/>
</dbReference>
<sequence>MPNVSRKAGRRRSGAKGALAGPGRVAVTLAVIAPLCWLPQAGFAAHAIGRMADGAGVSGVVYDAIGFILFGLLRAALDALSGRLAFTSARRELTTSRMSALAALAGRSPVDIGRPSSGQAASVIAEQAEMITPWLSRYVPARMKAVVVPLVIVAAILPFSWIAALALLLTAPVIPLFMALVGMGAQKASEKQLSRMGDINAFLIDRLRGLATIRTLGAVSDTAKRLRVEADDLKRRTMAVLKIAFLTSATLELFSALGVALTAVYVGFHLLGFIGFGAWGGKLTLSEGLFVLMVAPAFFEPLRELSAVWHDRAAGEAAHKALTALAEQGMPLPTSQDTSDDAPGNASGTGPATGEAALLAENLRYTHPGRETPTLEAFSLSVAPGEKIAIMAPSGAGKSTLLSLIAGLAAPEAGSLLLSGHSPAKAREACEIAWIGQSAHVFSGSIAANVSLGRDEVDAGAVASALAVSRLSHVAESHGRAPLGEGGTGLSGGEIVRLAIARAAASAKARLILADEPTAHLDAATADLVTDSLLDLAKGRTLVVVTHDAALAARMDRIVTLAAEEGA</sequence>
<dbReference type="PANTHER" id="PTHR24221">
    <property type="entry name" value="ATP-BINDING CASSETTE SUB-FAMILY B"/>
    <property type="match status" value="1"/>
</dbReference>
<evidence type="ECO:0000259" key="11">
    <source>
        <dbReference type="PROSITE" id="PS50929"/>
    </source>
</evidence>
<dbReference type="InterPro" id="IPR027417">
    <property type="entry name" value="P-loop_NTPase"/>
</dbReference>
<evidence type="ECO:0000256" key="5">
    <source>
        <dbReference type="ARBA" id="ARBA00022840"/>
    </source>
</evidence>
<dbReference type="EMBL" id="JAMQAY010000006">
    <property type="protein sequence ID" value="MCM2402757.1"/>
    <property type="molecule type" value="Genomic_DNA"/>
</dbReference>
<evidence type="ECO:0000256" key="1">
    <source>
        <dbReference type="ARBA" id="ARBA00004651"/>
    </source>
</evidence>
<accession>A0ABT0VBA2</accession>
<feature type="domain" description="ABC transporter" evidence="10">
    <location>
        <begin position="358"/>
        <end position="566"/>
    </location>
</feature>
<evidence type="ECO:0000256" key="9">
    <source>
        <dbReference type="SAM" id="Phobius"/>
    </source>
</evidence>
<dbReference type="Pfam" id="PF00005">
    <property type="entry name" value="ABC_tran"/>
    <property type="match status" value="1"/>
</dbReference>
<comment type="similarity">
    <text evidence="2">Belongs to the ABC transporter superfamily.</text>
</comment>
<evidence type="ECO:0000256" key="4">
    <source>
        <dbReference type="ARBA" id="ARBA00022741"/>
    </source>
</evidence>
<dbReference type="Gene3D" id="1.20.1560.10">
    <property type="entry name" value="ABC transporter type 1, transmembrane domain"/>
    <property type="match status" value="1"/>
</dbReference>
<comment type="caution">
    <text evidence="12">The sequence shown here is derived from an EMBL/GenBank/DDBJ whole genome shotgun (WGS) entry which is preliminary data.</text>
</comment>
<dbReference type="SMART" id="SM00382">
    <property type="entry name" value="AAA"/>
    <property type="match status" value="1"/>
</dbReference>
<dbReference type="InterPro" id="IPR003439">
    <property type="entry name" value="ABC_transporter-like_ATP-bd"/>
</dbReference>
<evidence type="ECO:0000256" key="8">
    <source>
        <dbReference type="SAM" id="MobiDB-lite"/>
    </source>
</evidence>
<dbReference type="CDD" id="cd18584">
    <property type="entry name" value="ABC_6TM_AarD_CydD"/>
    <property type="match status" value="1"/>
</dbReference>
<dbReference type="PROSITE" id="PS50929">
    <property type="entry name" value="ABC_TM1F"/>
    <property type="match status" value="1"/>
</dbReference>
<keyword evidence="5" id="KW-0067">ATP-binding</keyword>
<evidence type="ECO:0000256" key="6">
    <source>
        <dbReference type="ARBA" id="ARBA00022989"/>
    </source>
</evidence>
<feature type="transmembrane region" description="Helical" evidence="9">
    <location>
        <begin position="145"/>
        <end position="163"/>
    </location>
</feature>
<dbReference type="InterPro" id="IPR017871">
    <property type="entry name" value="ABC_transporter-like_CS"/>
</dbReference>
<dbReference type="InterPro" id="IPR039421">
    <property type="entry name" value="Type_1_exporter"/>
</dbReference>
<gene>
    <name evidence="12" type="primary">cydD</name>
    <name evidence="12" type="ORF">NBH20_16430</name>
</gene>
<dbReference type="InterPro" id="IPR011527">
    <property type="entry name" value="ABC1_TM_dom"/>
</dbReference>
<dbReference type="Pfam" id="PF00664">
    <property type="entry name" value="ABC_membrane"/>
    <property type="match status" value="1"/>
</dbReference>
<dbReference type="PROSITE" id="PS50893">
    <property type="entry name" value="ABC_TRANSPORTER_2"/>
    <property type="match status" value="1"/>
</dbReference>
<reference evidence="12 13" key="1">
    <citation type="submission" date="2022-06" db="EMBL/GenBank/DDBJ databases">
        <authorList>
            <person name="Sun Q."/>
        </authorList>
    </citation>
    <scope>NUCLEOTIDE SEQUENCE [LARGE SCALE GENOMIC DNA]</scope>
    <source>
        <strain evidence="12 13">S153</strain>
    </source>
</reference>
<organism evidence="12 13">
    <name type="scientific">Ciceribacter sichuanensis</name>
    <dbReference type="NCBI Taxonomy" id="2949647"/>
    <lineage>
        <taxon>Bacteria</taxon>
        <taxon>Pseudomonadati</taxon>
        <taxon>Pseudomonadota</taxon>
        <taxon>Alphaproteobacteria</taxon>
        <taxon>Hyphomicrobiales</taxon>
        <taxon>Rhizobiaceae</taxon>
        <taxon>Ciceribacter</taxon>
    </lineage>
</organism>
<dbReference type="SUPFAM" id="SSF52540">
    <property type="entry name" value="P-loop containing nucleoside triphosphate hydrolases"/>
    <property type="match status" value="1"/>
</dbReference>
<dbReference type="InterPro" id="IPR014216">
    <property type="entry name" value="ABC_transptr_CydD"/>
</dbReference>
<feature type="transmembrane region" description="Helical" evidence="9">
    <location>
        <begin position="60"/>
        <end position="81"/>
    </location>
</feature>
<comment type="subcellular location">
    <subcellularLocation>
        <location evidence="1">Cell membrane</location>
        <topology evidence="1">Multi-pass membrane protein</topology>
    </subcellularLocation>
</comment>
<evidence type="ECO:0000313" key="13">
    <source>
        <dbReference type="Proteomes" id="UP001155079"/>
    </source>
</evidence>
<dbReference type="Gene3D" id="3.40.50.300">
    <property type="entry name" value="P-loop containing nucleotide triphosphate hydrolases"/>
    <property type="match status" value="1"/>
</dbReference>
<dbReference type="NCBIfam" id="TIGR02857">
    <property type="entry name" value="CydD"/>
    <property type="match status" value="1"/>
</dbReference>
<evidence type="ECO:0000259" key="10">
    <source>
        <dbReference type="PROSITE" id="PS50893"/>
    </source>
</evidence>
<dbReference type="CDD" id="cd03228">
    <property type="entry name" value="ABCC_MRP_Like"/>
    <property type="match status" value="1"/>
</dbReference>
<evidence type="ECO:0000256" key="3">
    <source>
        <dbReference type="ARBA" id="ARBA00022692"/>
    </source>
</evidence>
<keyword evidence="7 9" id="KW-0472">Membrane</keyword>
<dbReference type="SUPFAM" id="SSF90123">
    <property type="entry name" value="ABC transporter transmembrane region"/>
    <property type="match status" value="1"/>
</dbReference>
<keyword evidence="4" id="KW-0547">Nucleotide-binding</keyword>
<evidence type="ECO:0000313" key="12">
    <source>
        <dbReference type="EMBL" id="MCM2402757.1"/>
    </source>
</evidence>
<proteinExistence type="inferred from homology"/>
<name>A0ABT0VBA2_9HYPH</name>
<feature type="region of interest" description="Disordered" evidence="8">
    <location>
        <begin position="330"/>
        <end position="353"/>
    </location>
</feature>
<keyword evidence="3 9" id="KW-0812">Transmembrane</keyword>
<feature type="transmembrane region" description="Helical" evidence="9">
    <location>
        <begin position="169"/>
        <end position="186"/>
    </location>
</feature>
<dbReference type="Proteomes" id="UP001155079">
    <property type="component" value="Unassembled WGS sequence"/>
</dbReference>
<evidence type="ECO:0000256" key="7">
    <source>
        <dbReference type="ARBA" id="ARBA00023136"/>
    </source>
</evidence>
<feature type="transmembrane region" description="Helical" evidence="9">
    <location>
        <begin position="243"/>
        <end position="268"/>
    </location>
</feature>
<feature type="domain" description="ABC transmembrane type-1" evidence="11">
    <location>
        <begin position="25"/>
        <end position="314"/>
    </location>
</feature>
<dbReference type="InterPro" id="IPR036640">
    <property type="entry name" value="ABC1_TM_sf"/>
</dbReference>
<dbReference type="PANTHER" id="PTHR24221:SF261">
    <property type="entry name" value="GLUTATHIONE_L-CYSTEINE TRANSPORT SYSTEM ATP-BINDING_PERMEASE PROTEIN CYDD"/>
    <property type="match status" value="1"/>
</dbReference>
<dbReference type="InterPro" id="IPR003593">
    <property type="entry name" value="AAA+_ATPase"/>
</dbReference>
<keyword evidence="6 9" id="KW-1133">Transmembrane helix</keyword>